<dbReference type="InterPro" id="IPR001128">
    <property type="entry name" value="Cyt_P450"/>
</dbReference>
<keyword evidence="8" id="KW-0472">Membrane</keyword>
<evidence type="ECO:0000256" key="1">
    <source>
        <dbReference type="ARBA" id="ARBA00001971"/>
    </source>
</evidence>
<keyword evidence="5 6" id="KW-0408">Iron</keyword>
<comment type="caution">
    <text evidence="9">The sequence shown here is derived from an EMBL/GenBank/DDBJ whole genome shotgun (WGS) entry which is preliminary data.</text>
</comment>
<dbReference type="EMBL" id="JAAMPI010000523">
    <property type="protein sequence ID" value="KAF4630699.1"/>
    <property type="molecule type" value="Genomic_DNA"/>
</dbReference>
<dbReference type="Proteomes" id="UP000566819">
    <property type="component" value="Unassembled WGS sequence"/>
</dbReference>
<dbReference type="Gene3D" id="1.10.630.10">
    <property type="entry name" value="Cytochrome P450"/>
    <property type="match status" value="1"/>
</dbReference>
<dbReference type="PRINTS" id="PR00465">
    <property type="entry name" value="EP450IV"/>
</dbReference>
<evidence type="ECO:0000256" key="6">
    <source>
        <dbReference type="PIRSR" id="PIRSR602403-1"/>
    </source>
</evidence>
<dbReference type="GO" id="GO:0016705">
    <property type="term" value="F:oxidoreductase activity, acting on paired donors, with incorporation or reduction of molecular oxygen"/>
    <property type="evidence" value="ECO:0007669"/>
    <property type="project" value="InterPro"/>
</dbReference>
<comment type="similarity">
    <text evidence="2 7">Belongs to the cytochrome P450 family.</text>
</comment>
<proteinExistence type="inferred from homology"/>
<keyword evidence="8" id="KW-1133">Transmembrane helix</keyword>
<comment type="cofactor">
    <cofactor evidence="1 6">
        <name>heme</name>
        <dbReference type="ChEBI" id="CHEBI:30413"/>
    </cofactor>
</comment>
<keyword evidence="8" id="KW-0812">Transmembrane</keyword>
<dbReference type="InterPro" id="IPR017972">
    <property type="entry name" value="Cyt_P450_CS"/>
</dbReference>
<sequence length="565" mass="64943">MFDSFIQYHYKALLAIALIFGALIIIFKNRRSDRRKPPLAPDALPILGHSKLFLKDLTKLASIISNSTNPEKFLRFRFPFDDLWVARGSSHIINILSDPKTFDFGPMKSMVLRRILGLLGEVVKVANNDDSGVGSKPLPNTNVPPHKRFNYLEHKATQDFSRPSSHAAFVHHFEENLYYWVEHCEITADAWVTFPDLYTFTRDVIFRTTTDAFFGPHLLQQNPSLAKDIWTFDENVPFLAKGLPNFLNPKAANARTRCRQAFKNWRDFALKGRIPPNELPEWNEVSGLKCMSLRNLVFEQFEEWAQDENSCAASDFAVLFGLTSNIVRATFWFFLETLQSKHDLLPDATNEILRATNTTNSPEANGPPRFTTDKLLSMPLLQSIYAETLRKYVSVLMVRQTRREAKVGSWKIPLGQKVPVCNYSEHMNEQLWNPEGVEHETSTGGEHPISKFWGRRFVRYKGAERRSKAEDHSKSGEQTQATAAKFSTEGLRHKWFPFGFGERICPGRQFAKHQMLLTFALFSRVFDIELMVAEGWKPGPDIQFFGYGIMPPEEKTPFRIRKRRG</sequence>
<feature type="transmembrane region" description="Helical" evidence="8">
    <location>
        <begin position="6"/>
        <end position="27"/>
    </location>
</feature>
<evidence type="ECO:0000256" key="3">
    <source>
        <dbReference type="ARBA" id="ARBA00022617"/>
    </source>
</evidence>
<keyword evidence="4 6" id="KW-0479">Metal-binding</keyword>
<dbReference type="InterPro" id="IPR036396">
    <property type="entry name" value="Cyt_P450_sf"/>
</dbReference>
<evidence type="ECO:0000313" key="10">
    <source>
        <dbReference type="Proteomes" id="UP000566819"/>
    </source>
</evidence>
<keyword evidence="7" id="KW-0560">Oxidoreductase</keyword>
<dbReference type="GO" id="GO:0005506">
    <property type="term" value="F:iron ion binding"/>
    <property type="evidence" value="ECO:0007669"/>
    <property type="project" value="InterPro"/>
</dbReference>
<dbReference type="GO" id="GO:0020037">
    <property type="term" value="F:heme binding"/>
    <property type="evidence" value="ECO:0007669"/>
    <property type="project" value="InterPro"/>
</dbReference>
<evidence type="ECO:0000256" key="7">
    <source>
        <dbReference type="RuleBase" id="RU000461"/>
    </source>
</evidence>
<keyword evidence="7" id="KW-0503">Monooxygenase</keyword>
<dbReference type="AlphaFoldDB" id="A0A8H4RL72"/>
<feature type="binding site" description="axial binding residue" evidence="6">
    <location>
        <position position="505"/>
    </location>
    <ligand>
        <name>heme</name>
        <dbReference type="ChEBI" id="CHEBI:30413"/>
    </ligand>
    <ligandPart>
        <name>Fe</name>
        <dbReference type="ChEBI" id="CHEBI:18248"/>
    </ligandPart>
</feature>
<evidence type="ECO:0000256" key="4">
    <source>
        <dbReference type="ARBA" id="ARBA00022723"/>
    </source>
</evidence>
<dbReference type="InterPro" id="IPR002403">
    <property type="entry name" value="Cyt_P450_E_grp-IV"/>
</dbReference>
<organism evidence="9 10">
    <name type="scientific">Cudoniella acicularis</name>
    <dbReference type="NCBI Taxonomy" id="354080"/>
    <lineage>
        <taxon>Eukaryota</taxon>
        <taxon>Fungi</taxon>
        <taxon>Dikarya</taxon>
        <taxon>Ascomycota</taxon>
        <taxon>Pezizomycotina</taxon>
        <taxon>Leotiomycetes</taxon>
        <taxon>Helotiales</taxon>
        <taxon>Tricladiaceae</taxon>
        <taxon>Cudoniella</taxon>
    </lineage>
</organism>
<gene>
    <name evidence="9" type="ORF">G7Y89_g7433</name>
</gene>
<dbReference type="InterPro" id="IPR050529">
    <property type="entry name" value="CYP450_sterol_14alpha_dmase"/>
</dbReference>
<evidence type="ECO:0000256" key="5">
    <source>
        <dbReference type="ARBA" id="ARBA00023004"/>
    </source>
</evidence>
<evidence type="ECO:0008006" key="11">
    <source>
        <dbReference type="Google" id="ProtNLM"/>
    </source>
</evidence>
<evidence type="ECO:0000256" key="2">
    <source>
        <dbReference type="ARBA" id="ARBA00010617"/>
    </source>
</evidence>
<evidence type="ECO:0000256" key="8">
    <source>
        <dbReference type="SAM" id="Phobius"/>
    </source>
</evidence>
<evidence type="ECO:0000313" key="9">
    <source>
        <dbReference type="EMBL" id="KAF4630699.1"/>
    </source>
</evidence>
<name>A0A8H4RL72_9HELO</name>
<dbReference type="PROSITE" id="PS00086">
    <property type="entry name" value="CYTOCHROME_P450"/>
    <property type="match status" value="1"/>
</dbReference>
<dbReference type="GO" id="GO:0008395">
    <property type="term" value="F:steroid hydroxylase activity"/>
    <property type="evidence" value="ECO:0007669"/>
    <property type="project" value="TreeGrafter"/>
</dbReference>
<accession>A0A8H4RL72</accession>
<reference evidence="9 10" key="1">
    <citation type="submission" date="2020-03" db="EMBL/GenBank/DDBJ databases">
        <title>Draft Genome Sequence of Cudoniella acicularis.</title>
        <authorList>
            <person name="Buettner E."/>
            <person name="Kellner H."/>
        </authorList>
    </citation>
    <scope>NUCLEOTIDE SEQUENCE [LARGE SCALE GENOMIC DNA]</scope>
    <source>
        <strain evidence="9 10">DSM 108380</strain>
    </source>
</reference>
<dbReference type="PANTHER" id="PTHR24304">
    <property type="entry name" value="CYTOCHROME P450 FAMILY 7"/>
    <property type="match status" value="1"/>
</dbReference>
<dbReference type="PANTHER" id="PTHR24304:SF2">
    <property type="entry name" value="24-HYDROXYCHOLESTEROL 7-ALPHA-HYDROXYLASE"/>
    <property type="match status" value="1"/>
</dbReference>
<dbReference type="SUPFAM" id="SSF48264">
    <property type="entry name" value="Cytochrome P450"/>
    <property type="match status" value="1"/>
</dbReference>
<keyword evidence="10" id="KW-1185">Reference proteome</keyword>
<dbReference type="OrthoDB" id="3366823at2759"/>
<keyword evidence="3 6" id="KW-0349">Heme</keyword>
<dbReference type="Pfam" id="PF00067">
    <property type="entry name" value="p450"/>
    <property type="match status" value="2"/>
</dbReference>
<protein>
    <recommendedName>
        <fullName evidence="11">Cytochrome P450</fullName>
    </recommendedName>
</protein>